<dbReference type="InterPro" id="IPR007055">
    <property type="entry name" value="BON_dom"/>
</dbReference>
<dbReference type="PROSITE" id="PS51257">
    <property type="entry name" value="PROKAR_LIPOPROTEIN"/>
    <property type="match status" value="1"/>
</dbReference>
<gene>
    <name evidence="4" type="ORF">EV674_12314</name>
</gene>
<dbReference type="Gene3D" id="3.30.1340.30">
    <property type="match status" value="1"/>
</dbReference>
<dbReference type="OrthoDB" id="5294487at2"/>
<comment type="caution">
    <text evidence="4">The sequence shown here is derived from an EMBL/GenBank/DDBJ whole genome shotgun (WGS) entry which is preliminary data.</text>
</comment>
<feature type="chain" id="PRO_5021023775" evidence="2">
    <location>
        <begin position="26"/>
        <end position="223"/>
    </location>
</feature>
<proteinExistence type="predicted"/>
<dbReference type="PROSITE" id="PS51318">
    <property type="entry name" value="TAT"/>
    <property type="match status" value="1"/>
</dbReference>
<dbReference type="Proteomes" id="UP000295182">
    <property type="component" value="Unassembled WGS sequence"/>
</dbReference>
<feature type="domain" description="BON" evidence="3">
    <location>
        <begin position="53"/>
        <end position="120"/>
    </location>
</feature>
<dbReference type="PANTHER" id="PTHR34606">
    <property type="entry name" value="BON DOMAIN-CONTAINING PROTEIN"/>
    <property type="match status" value="1"/>
</dbReference>
<dbReference type="SMART" id="SM00749">
    <property type="entry name" value="BON"/>
    <property type="match status" value="2"/>
</dbReference>
<dbReference type="EMBL" id="SLXH01000023">
    <property type="protein sequence ID" value="TCP15822.1"/>
    <property type="molecule type" value="Genomic_DNA"/>
</dbReference>
<keyword evidence="5" id="KW-1185">Reference proteome</keyword>
<dbReference type="Pfam" id="PF04972">
    <property type="entry name" value="BON"/>
    <property type="match status" value="2"/>
</dbReference>
<protein>
    <submittedName>
        <fullName evidence="4">Osmotically-inducible protein OsmY</fullName>
    </submittedName>
</protein>
<dbReference type="InterPro" id="IPR051686">
    <property type="entry name" value="Lipoprotein_DolP"/>
</dbReference>
<dbReference type="PROSITE" id="PS50914">
    <property type="entry name" value="BON"/>
    <property type="match status" value="2"/>
</dbReference>
<name>A0A4R2N4R2_9BURK</name>
<feature type="domain" description="BON" evidence="3">
    <location>
        <begin position="129"/>
        <end position="199"/>
    </location>
</feature>
<organism evidence="4 5">
    <name type="scientific">Simplicispira metamorpha</name>
    <dbReference type="NCBI Taxonomy" id="80881"/>
    <lineage>
        <taxon>Bacteria</taxon>
        <taxon>Pseudomonadati</taxon>
        <taxon>Pseudomonadota</taxon>
        <taxon>Betaproteobacteria</taxon>
        <taxon>Burkholderiales</taxon>
        <taxon>Comamonadaceae</taxon>
        <taxon>Simplicispira</taxon>
    </lineage>
</organism>
<evidence type="ECO:0000256" key="1">
    <source>
        <dbReference type="ARBA" id="ARBA00022729"/>
    </source>
</evidence>
<dbReference type="AlphaFoldDB" id="A0A4R2N4R2"/>
<evidence type="ECO:0000256" key="2">
    <source>
        <dbReference type="SAM" id="SignalP"/>
    </source>
</evidence>
<feature type="signal peptide" evidence="2">
    <location>
        <begin position="1"/>
        <end position="25"/>
    </location>
</feature>
<dbReference type="RefSeq" id="WP_119013661.1">
    <property type="nucleotide sequence ID" value="NZ_QXNC01000020.1"/>
</dbReference>
<evidence type="ECO:0000313" key="4">
    <source>
        <dbReference type="EMBL" id="TCP15822.1"/>
    </source>
</evidence>
<accession>A0A4R2N4R2</accession>
<dbReference type="InterPro" id="IPR014004">
    <property type="entry name" value="Transpt-assoc_nodulatn_dom_bac"/>
</dbReference>
<reference evidence="4 5" key="1">
    <citation type="submission" date="2019-03" db="EMBL/GenBank/DDBJ databases">
        <title>Genomic Encyclopedia of Type Strains, Phase IV (KMG-IV): sequencing the most valuable type-strain genomes for metagenomic binning, comparative biology and taxonomic classification.</title>
        <authorList>
            <person name="Goeker M."/>
        </authorList>
    </citation>
    <scope>NUCLEOTIDE SEQUENCE [LARGE SCALE GENOMIC DNA]</scope>
    <source>
        <strain evidence="4 5">DSM 1837</strain>
    </source>
</reference>
<dbReference type="InterPro" id="IPR006311">
    <property type="entry name" value="TAT_signal"/>
</dbReference>
<evidence type="ECO:0000259" key="3">
    <source>
        <dbReference type="PROSITE" id="PS50914"/>
    </source>
</evidence>
<dbReference type="PANTHER" id="PTHR34606:SF4">
    <property type="entry name" value="OUTER MEMBRANE LIPOPROTEIN DOLP"/>
    <property type="match status" value="1"/>
</dbReference>
<sequence length="223" mass="23928">MKTLCTTRRPLMALLAATALTTALAGCAPVVLGGVAVGGMMAVDRRTTGTQVEDERIELQAVNRIHGQYADRVHVNITSYNRQVLLTGEASTAEQVQAIEKMVRGLEGVHSVVNELAALPASSLVTRSGDTFITGKVRASLVDAKDLTAGAFKVVTERNVVYLMGRVTQREAQRASDIARGVNGVSKVVRVFEYLTEDELVRLSTPRPAPVTTDKAPSSRNEP</sequence>
<evidence type="ECO:0000313" key="5">
    <source>
        <dbReference type="Proteomes" id="UP000295182"/>
    </source>
</evidence>
<keyword evidence="1 2" id="KW-0732">Signal</keyword>